<evidence type="ECO:0000256" key="7">
    <source>
        <dbReference type="ARBA" id="ARBA00034125"/>
    </source>
</evidence>
<comment type="subcellular location">
    <subcellularLocation>
        <location evidence="1">Cell membrane</location>
        <topology evidence="1">Multi-pass membrane protein</topology>
    </subcellularLocation>
</comment>
<dbReference type="Proteomes" id="UP000270190">
    <property type="component" value="Unassembled WGS sequence"/>
</dbReference>
<keyword evidence="6 8" id="KW-0472">Membrane</keyword>
<name>A0A1D2KMZ8_BROTH</name>
<dbReference type="GO" id="GO:0015744">
    <property type="term" value="P:succinate transport"/>
    <property type="evidence" value="ECO:0007669"/>
    <property type="project" value="TreeGrafter"/>
</dbReference>
<dbReference type="GO" id="GO:0005886">
    <property type="term" value="C:plasma membrane"/>
    <property type="evidence" value="ECO:0007669"/>
    <property type="project" value="UniProtKB-SubCell"/>
</dbReference>
<dbReference type="STRING" id="2756.BFR44_08370"/>
<gene>
    <name evidence="11" type="ORF">BTBSAS_10230</name>
    <name evidence="10" type="ORF">CNY62_08930</name>
</gene>
<organism evidence="10 12">
    <name type="scientific">Brochothrix thermosphacta</name>
    <name type="common">Microbacterium thermosphactum</name>
    <dbReference type="NCBI Taxonomy" id="2756"/>
    <lineage>
        <taxon>Bacteria</taxon>
        <taxon>Bacillati</taxon>
        <taxon>Bacillota</taxon>
        <taxon>Bacilli</taxon>
        <taxon>Bacillales</taxon>
        <taxon>Listeriaceae</taxon>
        <taxon>Brochothrix</taxon>
    </lineage>
</organism>
<reference evidence="10 12" key="1">
    <citation type="submission" date="2017-09" db="EMBL/GenBank/DDBJ databases">
        <title>Complete Genome Sequences of Two Strains of the Meat Spoilage Bacterium Brochothrix thermosphacta Isolated from Ground Chicken.</title>
        <authorList>
            <person name="Paoli G.C."/>
            <person name="Wijey C."/>
            <person name="Chen C.-Y."/>
            <person name="Nguyen L."/>
            <person name="Yan X."/>
            <person name="Irwin P.L."/>
        </authorList>
    </citation>
    <scope>NUCLEOTIDE SEQUENCE [LARGE SCALE GENOMIC DNA]</scope>
    <source>
        <strain evidence="10 12">BI</strain>
    </source>
</reference>
<feature type="transmembrane region" description="Helical" evidence="8">
    <location>
        <begin position="111"/>
        <end position="131"/>
    </location>
</feature>
<evidence type="ECO:0000256" key="2">
    <source>
        <dbReference type="ARBA" id="ARBA00022475"/>
    </source>
</evidence>
<feature type="transmembrane region" description="Helical" evidence="8">
    <location>
        <begin position="29"/>
        <end position="48"/>
    </location>
</feature>
<keyword evidence="12" id="KW-1185">Reference proteome</keyword>
<evidence type="ECO:0000256" key="5">
    <source>
        <dbReference type="ARBA" id="ARBA00022989"/>
    </source>
</evidence>
<dbReference type="Pfam" id="PF12821">
    <property type="entry name" value="ThrE_2"/>
    <property type="match status" value="1"/>
</dbReference>
<evidence type="ECO:0000256" key="6">
    <source>
        <dbReference type="ARBA" id="ARBA00023136"/>
    </source>
</evidence>
<reference evidence="11" key="2">
    <citation type="submission" date="2018-04" db="EMBL/GenBank/DDBJ databases">
        <authorList>
            <person name="Go L.Y."/>
            <person name="Mitchell J.A."/>
        </authorList>
    </citation>
    <scope>NUCLEOTIDE SEQUENCE</scope>
    <source>
        <strain evidence="11">BSAS1 3</strain>
    </source>
</reference>
<reference evidence="13" key="3">
    <citation type="submission" date="2018-04" db="EMBL/GenBank/DDBJ databases">
        <authorList>
            <person name="Illikoud N."/>
        </authorList>
    </citation>
    <scope>NUCLEOTIDE SEQUENCE [LARGE SCALE GENOMIC DNA]</scope>
</reference>
<evidence type="ECO:0000313" key="10">
    <source>
        <dbReference type="EMBL" id="ATF26499.1"/>
    </source>
</evidence>
<evidence type="ECO:0000256" key="1">
    <source>
        <dbReference type="ARBA" id="ARBA00004651"/>
    </source>
</evidence>
<keyword evidence="5 8" id="KW-1133">Transmembrane helix</keyword>
<evidence type="ECO:0000313" key="12">
    <source>
        <dbReference type="Proteomes" id="UP000243591"/>
    </source>
</evidence>
<feature type="domain" description="Threonine/Serine exporter ThrE" evidence="9">
    <location>
        <begin position="8"/>
        <end position="134"/>
    </location>
</feature>
<keyword evidence="2" id="KW-1003">Cell membrane</keyword>
<feature type="transmembrane region" description="Helical" evidence="8">
    <location>
        <begin position="79"/>
        <end position="99"/>
    </location>
</feature>
<evidence type="ECO:0000256" key="8">
    <source>
        <dbReference type="SAM" id="Phobius"/>
    </source>
</evidence>
<dbReference type="KEGG" id="bths:CNY62_08930"/>
<sequence>MLTYILHIALSFVSVATFGVLLNIPKRAFIACGIIGAICWTVFEAFLFMGTGKIMSTLVASFTVAIASDRMARHMKMPMIIFNMPGIVPLVPGFIAMTAVREYVNGDYLSAINNTVHVCMVAGAIAIGLMLSEVFNNNIRRFIVRREG</sequence>
<dbReference type="Proteomes" id="UP000243591">
    <property type="component" value="Chromosome"/>
</dbReference>
<dbReference type="InterPro" id="IPR024528">
    <property type="entry name" value="ThrE_2"/>
</dbReference>
<dbReference type="OrthoDB" id="9810047at2"/>
<dbReference type="EMBL" id="OUNC01000001">
    <property type="protein sequence ID" value="SPP26020.1"/>
    <property type="molecule type" value="Genomic_DNA"/>
</dbReference>
<evidence type="ECO:0000313" key="11">
    <source>
        <dbReference type="EMBL" id="SPP26020.1"/>
    </source>
</evidence>
<evidence type="ECO:0000313" key="13">
    <source>
        <dbReference type="Proteomes" id="UP000270190"/>
    </source>
</evidence>
<dbReference type="AlphaFoldDB" id="A0A1D2KMZ8"/>
<feature type="transmembrane region" description="Helical" evidence="8">
    <location>
        <begin position="6"/>
        <end position="22"/>
    </location>
</feature>
<dbReference type="EMBL" id="CP023483">
    <property type="protein sequence ID" value="ATF26499.1"/>
    <property type="molecule type" value="Genomic_DNA"/>
</dbReference>
<keyword evidence="4 8" id="KW-0812">Transmembrane</keyword>
<dbReference type="PANTHER" id="PTHR34390:SF1">
    <property type="entry name" value="SUCCINATE TRANSPORTER SUBUNIT YJJB-RELATED"/>
    <property type="match status" value="1"/>
</dbReference>
<accession>A0A1D2KMZ8</accession>
<evidence type="ECO:0000259" key="9">
    <source>
        <dbReference type="Pfam" id="PF12821"/>
    </source>
</evidence>
<dbReference type="InterPro" id="IPR050539">
    <property type="entry name" value="ThrE_Dicarb/AminoAcid_Exp"/>
</dbReference>
<comment type="similarity">
    <text evidence="7">Belongs to the ThrE exporter (TC 2.A.79) family.</text>
</comment>
<protein>
    <submittedName>
        <fullName evidence="10">Threonine/serine exporter</fullName>
    </submittedName>
</protein>
<dbReference type="RefSeq" id="WP_036026744.1">
    <property type="nucleotide sequence ID" value="NZ_CBCPHX010000002.1"/>
</dbReference>
<evidence type="ECO:0000256" key="4">
    <source>
        <dbReference type="ARBA" id="ARBA00022692"/>
    </source>
</evidence>
<keyword evidence="3" id="KW-0997">Cell inner membrane</keyword>
<dbReference type="GeneID" id="66536781"/>
<dbReference type="PANTHER" id="PTHR34390">
    <property type="entry name" value="UPF0442 PROTEIN YJJB-RELATED"/>
    <property type="match status" value="1"/>
</dbReference>
<proteinExistence type="inferred from homology"/>
<evidence type="ECO:0000256" key="3">
    <source>
        <dbReference type="ARBA" id="ARBA00022519"/>
    </source>
</evidence>